<keyword evidence="5 6" id="KW-0234">DNA repair</keyword>
<name>A0A1F5XHR1_9BACT</name>
<evidence type="ECO:0000259" key="7">
    <source>
        <dbReference type="SMART" id="SM00278"/>
    </source>
</evidence>
<evidence type="ECO:0000256" key="6">
    <source>
        <dbReference type="HAMAP-Rule" id="MF_00031"/>
    </source>
</evidence>
<evidence type="ECO:0000256" key="3">
    <source>
        <dbReference type="ARBA" id="ARBA00023125"/>
    </source>
</evidence>
<dbReference type="SUPFAM" id="SSF47781">
    <property type="entry name" value="RuvA domain 2-like"/>
    <property type="match status" value="1"/>
</dbReference>
<protein>
    <recommendedName>
        <fullName evidence="6">Holliday junction branch migration complex subunit RuvA</fullName>
    </recommendedName>
</protein>
<dbReference type="GO" id="GO:0006310">
    <property type="term" value="P:DNA recombination"/>
    <property type="evidence" value="ECO:0007669"/>
    <property type="project" value="UniProtKB-UniRule"/>
</dbReference>
<comment type="domain">
    <text evidence="6">Has three domains with a flexible linker between the domains II and III and assumes an 'L' shape. Domain III is highly mobile and contacts RuvB.</text>
</comment>
<dbReference type="NCBIfam" id="TIGR00084">
    <property type="entry name" value="ruvA"/>
    <property type="match status" value="1"/>
</dbReference>
<dbReference type="GO" id="GO:0009378">
    <property type="term" value="F:four-way junction helicase activity"/>
    <property type="evidence" value="ECO:0007669"/>
    <property type="project" value="InterPro"/>
</dbReference>
<evidence type="ECO:0000313" key="9">
    <source>
        <dbReference type="Proteomes" id="UP000177346"/>
    </source>
</evidence>
<keyword evidence="1 6" id="KW-0963">Cytoplasm</keyword>
<dbReference type="Pfam" id="PF01330">
    <property type="entry name" value="RuvA_N"/>
    <property type="match status" value="1"/>
</dbReference>
<keyword evidence="8" id="KW-0547">Nucleotide-binding</keyword>
<dbReference type="GO" id="GO:0005737">
    <property type="term" value="C:cytoplasm"/>
    <property type="evidence" value="ECO:0007669"/>
    <property type="project" value="UniProtKB-SubCell"/>
</dbReference>
<feature type="domain" description="Helix-hairpin-helix DNA-binding motif class 1" evidence="7">
    <location>
        <begin position="72"/>
        <end position="91"/>
    </location>
</feature>
<dbReference type="GO" id="GO:0005524">
    <property type="term" value="F:ATP binding"/>
    <property type="evidence" value="ECO:0007669"/>
    <property type="project" value="InterPro"/>
</dbReference>
<dbReference type="Pfam" id="PF14520">
    <property type="entry name" value="HHH_5"/>
    <property type="match status" value="1"/>
</dbReference>
<dbReference type="EMBL" id="MFIF01000005">
    <property type="protein sequence ID" value="OGF87475.1"/>
    <property type="molecule type" value="Genomic_DNA"/>
</dbReference>
<keyword evidence="3 6" id="KW-0238">DNA-binding</keyword>
<sequence>MIGHLEGKIIFKGERHVILDVGGAGYKIFVAASSYKNLSAGEKAALWTHLHVKEGALELYGFSHQSELEFFESLISISGIGPKSALGVLSLAPVDSLKRAISSGDTSYLTKVSGIGRKTAEKIVLELKDKFGFGKVGYVGDEFKEDTDILDALLALGYSQRESREILQKVPASVKGREKRLKEALKMLGK</sequence>
<keyword evidence="2 6" id="KW-0227">DNA damage</keyword>
<evidence type="ECO:0000256" key="2">
    <source>
        <dbReference type="ARBA" id="ARBA00022763"/>
    </source>
</evidence>
<comment type="caution">
    <text evidence="8">The sequence shown here is derived from an EMBL/GenBank/DDBJ whole genome shotgun (WGS) entry which is preliminary data.</text>
</comment>
<dbReference type="InterPro" id="IPR010994">
    <property type="entry name" value="RuvA_2-like"/>
</dbReference>
<organism evidence="8 9">
    <name type="scientific">Candidatus Giovannonibacteria bacterium RIFCSPLOWO2_01_FULL_46_32</name>
    <dbReference type="NCBI Taxonomy" id="1798353"/>
    <lineage>
        <taxon>Bacteria</taxon>
        <taxon>Candidatus Giovannoniibacteriota</taxon>
    </lineage>
</organism>
<comment type="subcellular location">
    <subcellularLocation>
        <location evidence="6">Cytoplasm</location>
    </subcellularLocation>
</comment>
<dbReference type="InterPro" id="IPR011114">
    <property type="entry name" value="RuvA_C"/>
</dbReference>
<feature type="region of interest" description="Domain III" evidence="6">
    <location>
        <begin position="148"/>
        <end position="190"/>
    </location>
</feature>
<dbReference type="Gene3D" id="2.40.50.140">
    <property type="entry name" value="Nucleic acid-binding proteins"/>
    <property type="match status" value="1"/>
</dbReference>
<dbReference type="SUPFAM" id="SSF46929">
    <property type="entry name" value="DNA helicase RuvA subunit, C-terminal domain"/>
    <property type="match status" value="1"/>
</dbReference>
<comment type="caution">
    <text evidence="6">Lacks conserved residue(s) required for the propagation of feature annotation.</text>
</comment>
<evidence type="ECO:0000256" key="1">
    <source>
        <dbReference type="ARBA" id="ARBA00022490"/>
    </source>
</evidence>
<dbReference type="Proteomes" id="UP000177346">
    <property type="component" value="Unassembled WGS sequence"/>
</dbReference>
<dbReference type="InterPro" id="IPR012340">
    <property type="entry name" value="NA-bd_OB-fold"/>
</dbReference>
<dbReference type="GO" id="GO:0009379">
    <property type="term" value="C:Holliday junction helicase complex"/>
    <property type="evidence" value="ECO:0007669"/>
    <property type="project" value="InterPro"/>
</dbReference>
<dbReference type="HAMAP" id="MF_00031">
    <property type="entry name" value="DNA_HJ_migration_RuvA"/>
    <property type="match status" value="1"/>
</dbReference>
<dbReference type="Gene3D" id="1.10.8.10">
    <property type="entry name" value="DNA helicase RuvA subunit, C-terminal domain"/>
    <property type="match status" value="1"/>
</dbReference>
<dbReference type="GO" id="GO:0006281">
    <property type="term" value="P:DNA repair"/>
    <property type="evidence" value="ECO:0007669"/>
    <property type="project" value="UniProtKB-UniRule"/>
</dbReference>
<dbReference type="SMART" id="SM00278">
    <property type="entry name" value="HhH1"/>
    <property type="match status" value="2"/>
</dbReference>
<dbReference type="InterPro" id="IPR000085">
    <property type="entry name" value="RuvA"/>
</dbReference>
<keyword evidence="4 6" id="KW-0233">DNA recombination</keyword>
<keyword evidence="8" id="KW-0378">Hydrolase</keyword>
<comment type="similarity">
    <text evidence="6">Belongs to the RuvA family.</text>
</comment>
<dbReference type="InterPro" id="IPR003583">
    <property type="entry name" value="Hlx-hairpin-Hlx_DNA-bd_motif"/>
</dbReference>
<accession>A0A1F5XHR1</accession>
<gene>
    <name evidence="6" type="primary">ruvA</name>
    <name evidence="8" type="ORF">A3B19_02750</name>
</gene>
<proteinExistence type="inferred from homology"/>
<dbReference type="AlphaFoldDB" id="A0A1F5XHR1"/>
<dbReference type="GO" id="GO:0000400">
    <property type="term" value="F:four-way junction DNA binding"/>
    <property type="evidence" value="ECO:0007669"/>
    <property type="project" value="UniProtKB-UniRule"/>
</dbReference>
<reference evidence="8 9" key="1">
    <citation type="journal article" date="2016" name="Nat. Commun.">
        <title>Thousands of microbial genomes shed light on interconnected biogeochemical processes in an aquifer system.</title>
        <authorList>
            <person name="Anantharaman K."/>
            <person name="Brown C.T."/>
            <person name="Hug L.A."/>
            <person name="Sharon I."/>
            <person name="Castelle C.J."/>
            <person name="Probst A.J."/>
            <person name="Thomas B.C."/>
            <person name="Singh A."/>
            <person name="Wilkins M.J."/>
            <person name="Karaoz U."/>
            <person name="Brodie E.L."/>
            <person name="Williams K.H."/>
            <person name="Hubbard S.S."/>
            <person name="Banfield J.F."/>
        </authorList>
    </citation>
    <scope>NUCLEOTIDE SEQUENCE [LARGE SCALE GENOMIC DNA]</scope>
</reference>
<comment type="subunit">
    <text evidence="6">Homotetramer. Forms an RuvA(8)-RuvB(12)-Holliday junction (HJ) complex. HJ DNA is sandwiched between 2 RuvA tetramers; dsDNA enters through RuvA and exits via RuvB. An RuvB hexamer assembles on each DNA strand where it exits the tetramer. Each RuvB hexamer is contacted by two RuvA subunits (via domain III) on 2 adjacent RuvB subunits; this complex drives branch migration. In the full resolvosome a probable DNA-RuvA(4)-RuvB(12)-RuvC(2) complex forms which resolves the HJ.</text>
</comment>
<evidence type="ECO:0000256" key="4">
    <source>
        <dbReference type="ARBA" id="ARBA00023172"/>
    </source>
</evidence>
<dbReference type="Gene3D" id="1.10.150.20">
    <property type="entry name" value="5' to 3' exonuclease, C-terminal subdomain"/>
    <property type="match status" value="1"/>
</dbReference>
<keyword evidence="8" id="KW-0067">ATP-binding</keyword>
<dbReference type="Pfam" id="PF07499">
    <property type="entry name" value="RuvA_C"/>
    <property type="match status" value="1"/>
</dbReference>
<dbReference type="CDD" id="cd14332">
    <property type="entry name" value="UBA_RuvA_C"/>
    <property type="match status" value="1"/>
</dbReference>
<evidence type="ECO:0000256" key="5">
    <source>
        <dbReference type="ARBA" id="ARBA00023204"/>
    </source>
</evidence>
<dbReference type="InterPro" id="IPR036267">
    <property type="entry name" value="RuvA_C_sf"/>
</dbReference>
<keyword evidence="8" id="KW-0347">Helicase</keyword>
<feature type="domain" description="Helix-hairpin-helix DNA-binding motif class 1" evidence="7">
    <location>
        <begin position="107"/>
        <end position="126"/>
    </location>
</feature>
<dbReference type="SUPFAM" id="SSF50249">
    <property type="entry name" value="Nucleic acid-binding proteins"/>
    <property type="match status" value="1"/>
</dbReference>
<dbReference type="InterPro" id="IPR013849">
    <property type="entry name" value="DNA_helicase_Holl-junc_RuvA_I"/>
</dbReference>
<comment type="function">
    <text evidence="6">The RuvA-RuvB-RuvC complex processes Holliday junction (HJ) DNA during genetic recombination and DNA repair, while the RuvA-RuvB complex plays an important role in the rescue of blocked DNA replication forks via replication fork reversal (RFR). RuvA specifically binds to HJ cruciform DNA, conferring on it an open structure. The RuvB hexamer acts as an ATP-dependent pump, pulling dsDNA into and through the RuvAB complex. HJ branch migration allows RuvC to scan DNA until it finds its consensus sequence, where it cleaves and resolves the cruciform DNA.</text>
</comment>
<evidence type="ECO:0000313" key="8">
    <source>
        <dbReference type="EMBL" id="OGF87475.1"/>
    </source>
</evidence>
<dbReference type="GO" id="GO:0048476">
    <property type="term" value="C:Holliday junction resolvase complex"/>
    <property type="evidence" value="ECO:0007669"/>
    <property type="project" value="UniProtKB-UniRule"/>
</dbReference>